<dbReference type="OrthoDB" id="770764at2759"/>
<comment type="caution">
    <text evidence="3">The sequence shown here is derived from an EMBL/GenBank/DDBJ whole genome shotgun (WGS) entry which is preliminary data.</text>
</comment>
<feature type="domain" description="Pectinesterase inhibitor" evidence="2">
    <location>
        <begin position="1"/>
        <end position="142"/>
    </location>
</feature>
<keyword evidence="4" id="KW-1185">Reference proteome</keyword>
<gene>
    <name evidence="3" type="ORF">M569_09130</name>
</gene>
<dbReference type="NCBIfam" id="TIGR01614">
    <property type="entry name" value="PME_inhib"/>
    <property type="match status" value="1"/>
</dbReference>
<dbReference type="InterPro" id="IPR035513">
    <property type="entry name" value="Invertase/methylesterase_inhib"/>
</dbReference>
<evidence type="ECO:0000256" key="1">
    <source>
        <dbReference type="ARBA" id="ARBA00022729"/>
    </source>
</evidence>
<keyword evidence="1" id="KW-0732">Signal</keyword>
<dbReference type="SUPFAM" id="SSF101148">
    <property type="entry name" value="Plant invertase/pectin methylesterase inhibitor"/>
    <property type="match status" value="1"/>
</dbReference>
<proteinExistence type="predicted"/>
<evidence type="ECO:0000259" key="2">
    <source>
        <dbReference type="SMART" id="SM00856"/>
    </source>
</evidence>
<protein>
    <recommendedName>
        <fullName evidence="2">Pectinesterase inhibitor domain-containing protein</fullName>
    </recommendedName>
</protein>
<reference evidence="3 4" key="1">
    <citation type="journal article" date="2013" name="BMC Genomics">
        <title>The miniature genome of a carnivorous plant Genlisea aurea contains a low number of genes and short non-coding sequences.</title>
        <authorList>
            <person name="Leushkin E.V."/>
            <person name="Sutormin R.A."/>
            <person name="Nabieva E.R."/>
            <person name="Penin A.A."/>
            <person name="Kondrashov A.S."/>
            <person name="Logacheva M.D."/>
        </authorList>
    </citation>
    <scope>NUCLEOTIDE SEQUENCE [LARGE SCALE GENOMIC DNA]</scope>
</reference>
<dbReference type="PANTHER" id="PTHR31080">
    <property type="entry name" value="PECTINESTERASE INHIBITOR-LIKE"/>
    <property type="match status" value="1"/>
</dbReference>
<sequence>LDAKLKQICARTDHPVHCLSNISPFVHGRPTVDTALDASIKAAANFAKYALAQVKQLAKKAPADMSSTYKDCVDFYENALEGFGETLAAHPARDMGTMETQLSGVITWLSRCEDEFFEAGGPSPLTGYANTLQSMTDDSLAI</sequence>
<dbReference type="PANTHER" id="PTHR31080:SF68">
    <property type="entry name" value="PLANT INVERTASE_PECTIN METHYLESTERASE INHIBITOR SUPERFAMILY PROTEIN"/>
    <property type="match status" value="1"/>
</dbReference>
<dbReference type="CDD" id="cd15800">
    <property type="entry name" value="PMEI-like_2"/>
    <property type="match status" value="1"/>
</dbReference>
<dbReference type="Proteomes" id="UP000015453">
    <property type="component" value="Unassembled WGS sequence"/>
</dbReference>
<evidence type="ECO:0000313" key="4">
    <source>
        <dbReference type="Proteomes" id="UP000015453"/>
    </source>
</evidence>
<dbReference type="InterPro" id="IPR006501">
    <property type="entry name" value="Pectinesterase_inhib_dom"/>
</dbReference>
<evidence type="ECO:0000313" key="3">
    <source>
        <dbReference type="EMBL" id="EPS65650.1"/>
    </source>
</evidence>
<dbReference type="InterPro" id="IPR051955">
    <property type="entry name" value="PME_Inhibitor"/>
</dbReference>
<name>S8CFI0_9LAMI</name>
<feature type="non-terminal residue" evidence="3">
    <location>
        <position position="142"/>
    </location>
</feature>
<dbReference type="Pfam" id="PF04043">
    <property type="entry name" value="PMEI"/>
    <property type="match status" value="1"/>
</dbReference>
<feature type="non-terminal residue" evidence="3">
    <location>
        <position position="1"/>
    </location>
</feature>
<dbReference type="Gene3D" id="1.20.140.40">
    <property type="entry name" value="Invertase/pectin methylesterase inhibitor family protein"/>
    <property type="match status" value="1"/>
</dbReference>
<organism evidence="3 4">
    <name type="scientific">Genlisea aurea</name>
    <dbReference type="NCBI Taxonomy" id="192259"/>
    <lineage>
        <taxon>Eukaryota</taxon>
        <taxon>Viridiplantae</taxon>
        <taxon>Streptophyta</taxon>
        <taxon>Embryophyta</taxon>
        <taxon>Tracheophyta</taxon>
        <taxon>Spermatophyta</taxon>
        <taxon>Magnoliopsida</taxon>
        <taxon>eudicotyledons</taxon>
        <taxon>Gunneridae</taxon>
        <taxon>Pentapetalae</taxon>
        <taxon>asterids</taxon>
        <taxon>lamiids</taxon>
        <taxon>Lamiales</taxon>
        <taxon>Lentibulariaceae</taxon>
        <taxon>Genlisea</taxon>
    </lineage>
</organism>
<dbReference type="GO" id="GO:0004857">
    <property type="term" value="F:enzyme inhibitor activity"/>
    <property type="evidence" value="ECO:0007669"/>
    <property type="project" value="InterPro"/>
</dbReference>
<accession>S8CFI0</accession>
<dbReference type="SMART" id="SM00856">
    <property type="entry name" value="PMEI"/>
    <property type="match status" value="1"/>
</dbReference>
<dbReference type="AlphaFoldDB" id="S8CFI0"/>
<dbReference type="EMBL" id="AUSU01004111">
    <property type="protein sequence ID" value="EPS65650.1"/>
    <property type="molecule type" value="Genomic_DNA"/>
</dbReference>